<evidence type="ECO:0000313" key="1">
    <source>
        <dbReference type="EMBL" id="QEE14789.1"/>
    </source>
</evidence>
<name>A0A5B9D6P1_9ARCH</name>
<dbReference type="AlphaFoldDB" id="A0A5B9D6P1"/>
<reference evidence="1 2" key="2">
    <citation type="journal article" date="2024" name="Int. J. Syst. Evol. Microbiol.">
        <title>Promethearchaeum syntrophicum gen. nov., sp. nov., an anaerobic, obligately syntrophic archaeon, the first isolate of the lineage 'Asgard' archaea, and proposal of the new archaeal phylum Promethearchaeota phyl. nov. and kingdom Promethearchaeati regn. nov.</title>
        <authorList>
            <person name="Imachi H."/>
            <person name="Nobu M.K."/>
            <person name="Kato S."/>
            <person name="Takaki Y."/>
            <person name="Miyazaki M."/>
            <person name="Miyata M."/>
            <person name="Ogawara M."/>
            <person name="Saito Y."/>
            <person name="Sakai S."/>
            <person name="Tahara Y.O."/>
            <person name="Takano Y."/>
            <person name="Tasumi E."/>
            <person name="Uematsu K."/>
            <person name="Yoshimura T."/>
            <person name="Itoh T."/>
            <person name="Ohkuma M."/>
            <person name="Takai K."/>
        </authorList>
    </citation>
    <scope>NUCLEOTIDE SEQUENCE [LARGE SCALE GENOMIC DNA]</scope>
    <source>
        <strain evidence="1 2">MK-D1</strain>
    </source>
</reference>
<dbReference type="KEGG" id="psyt:DSAG12_00606"/>
<sequence>MSVNILTSHPNLFVADTQGYWYYYENAYESNLELYDIETHRILSGVFIVNAMLHYLMVGHLGSKYENGGNFFSVNSIFISEYGTNFVQGNSNHEYTP</sequence>
<reference evidence="1 2" key="1">
    <citation type="journal article" date="2020" name="Nature">
        <title>Isolation of an archaeon at the prokaryote-eukaryote interface.</title>
        <authorList>
            <person name="Imachi H."/>
            <person name="Nobu M.K."/>
            <person name="Nakahara N."/>
            <person name="Morono Y."/>
            <person name="Ogawara M."/>
            <person name="Takaki Y."/>
            <person name="Takano Y."/>
            <person name="Uematsu K."/>
            <person name="Ikuta T."/>
            <person name="Ito M."/>
            <person name="Matsui Y."/>
            <person name="Miyazaki M."/>
            <person name="Murata K."/>
            <person name="Saito Y."/>
            <person name="Sakai S."/>
            <person name="Song C."/>
            <person name="Tasumi E."/>
            <person name="Yamanaka Y."/>
            <person name="Yamaguchi T."/>
            <person name="Kamagata Y."/>
            <person name="Tamaki H."/>
            <person name="Takai K."/>
        </authorList>
    </citation>
    <scope>NUCLEOTIDE SEQUENCE [LARGE SCALE GENOMIC DNA]</scope>
    <source>
        <strain evidence="1 2">MK-D1</strain>
    </source>
</reference>
<organism evidence="1 2">
    <name type="scientific">Promethearchaeum syntrophicum</name>
    <dbReference type="NCBI Taxonomy" id="2594042"/>
    <lineage>
        <taxon>Archaea</taxon>
        <taxon>Promethearchaeati</taxon>
        <taxon>Promethearchaeota</taxon>
        <taxon>Promethearchaeia</taxon>
        <taxon>Promethearchaeales</taxon>
        <taxon>Promethearchaeaceae</taxon>
        <taxon>Promethearchaeum</taxon>
    </lineage>
</organism>
<dbReference type="RefSeq" id="WP_147661729.1">
    <property type="nucleotide sequence ID" value="NZ_CP042905.2"/>
</dbReference>
<evidence type="ECO:0000313" key="2">
    <source>
        <dbReference type="Proteomes" id="UP000321408"/>
    </source>
</evidence>
<dbReference type="GeneID" id="41328610"/>
<dbReference type="Proteomes" id="UP000321408">
    <property type="component" value="Chromosome"/>
</dbReference>
<accession>A0A5B9D6P1</accession>
<keyword evidence="2" id="KW-1185">Reference proteome</keyword>
<gene>
    <name evidence="1" type="ORF">DSAG12_00606</name>
</gene>
<protein>
    <submittedName>
        <fullName evidence="1">Uncharacterized protein</fullName>
    </submittedName>
</protein>
<dbReference type="EMBL" id="CP042905">
    <property type="protein sequence ID" value="QEE14789.1"/>
    <property type="molecule type" value="Genomic_DNA"/>
</dbReference>
<proteinExistence type="predicted"/>